<dbReference type="PANTHER" id="PTHR21021:SF16">
    <property type="entry name" value="TIP41-LIKE PROTEIN"/>
    <property type="match status" value="1"/>
</dbReference>
<dbReference type="STRING" id="503106.A0A218YV54"/>
<evidence type="ECO:0008006" key="4">
    <source>
        <dbReference type="Google" id="ProtNLM"/>
    </source>
</evidence>
<dbReference type="InterPro" id="IPR007303">
    <property type="entry name" value="TIP41-like"/>
</dbReference>
<sequence length="278" mass="31931">MDFNGHINAMFPAPDVKESSTVSYLQKGFKITARKLPISKSGPIDEMSLKLGIPVPEMIFGDNMVSVEHVASGWRLEFNAYDALDRVDKTDKNMLKVAYSKEWSSSREKAHENIKEVVKPFDWSYTTDYKGTITRGKPFELQKDYSEPIPIELLKRPDPILFFEEVVLYESELDDNGISIVSCKFRVMPSRMLLLCRLFMRLDKVLVRIRDTRIYVDFDTGKVIRDYTEKEEKLDKVNHGLLSSGKLHSELTTALRDPNQIVHLLPEVVHTLESLTVS</sequence>
<dbReference type="Proteomes" id="UP000242519">
    <property type="component" value="Unassembled WGS sequence"/>
</dbReference>
<dbReference type="Pfam" id="PF04176">
    <property type="entry name" value="TIP41"/>
    <property type="match status" value="1"/>
</dbReference>
<comment type="similarity">
    <text evidence="1">Belongs to the TIP41 family.</text>
</comment>
<dbReference type="InterPro" id="IPR051330">
    <property type="entry name" value="Phosphatase_reg/MetRdx"/>
</dbReference>
<dbReference type="GO" id="GO:0005829">
    <property type="term" value="C:cytosol"/>
    <property type="evidence" value="ECO:0007669"/>
    <property type="project" value="TreeGrafter"/>
</dbReference>
<keyword evidence="3" id="KW-1185">Reference proteome</keyword>
<comment type="caution">
    <text evidence="2">The sequence shown here is derived from an EMBL/GenBank/DDBJ whole genome shotgun (WGS) entry which is preliminary data.</text>
</comment>
<dbReference type="AlphaFoldDB" id="A0A218YV54"/>
<evidence type="ECO:0000313" key="2">
    <source>
        <dbReference type="EMBL" id="OWO99029.1"/>
    </source>
</evidence>
<dbReference type="EMBL" id="MZNU01000371">
    <property type="protein sequence ID" value="OWO99029.1"/>
    <property type="molecule type" value="Genomic_DNA"/>
</dbReference>
<dbReference type="FunCoup" id="A0A218YV54">
    <property type="interactions" value="759"/>
</dbReference>
<dbReference type="GO" id="GO:0031929">
    <property type="term" value="P:TOR signaling"/>
    <property type="evidence" value="ECO:0007669"/>
    <property type="project" value="TreeGrafter"/>
</dbReference>
<dbReference type="PANTHER" id="PTHR21021">
    <property type="entry name" value="GAF/PUTATIVE CYTOSKELETAL PROTEIN"/>
    <property type="match status" value="1"/>
</dbReference>
<name>A0A218YV54_9HELO</name>
<organism evidence="2 3">
    <name type="scientific">Diplocarpon coronariae</name>
    <dbReference type="NCBI Taxonomy" id="2795749"/>
    <lineage>
        <taxon>Eukaryota</taxon>
        <taxon>Fungi</taxon>
        <taxon>Dikarya</taxon>
        <taxon>Ascomycota</taxon>
        <taxon>Pezizomycotina</taxon>
        <taxon>Leotiomycetes</taxon>
        <taxon>Helotiales</taxon>
        <taxon>Drepanopezizaceae</taxon>
        <taxon>Diplocarpon</taxon>
    </lineage>
</organism>
<proteinExistence type="inferred from homology"/>
<protein>
    <recommendedName>
        <fullName evidence="4">TIP41-like protein</fullName>
    </recommendedName>
</protein>
<gene>
    <name evidence="2" type="ORF">B2J93_6606</name>
</gene>
<reference evidence="2 3" key="1">
    <citation type="submission" date="2017-04" db="EMBL/GenBank/DDBJ databases">
        <title>Draft genome sequence of Marssonina coronaria NL1: causal agent of apple blotch.</title>
        <authorList>
            <person name="Cheng Q."/>
        </authorList>
    </citation>
    <scope>NUCLEOTIDE SEQUENCE [LARGE SCALE GENOMIC DNA]</scope>
    <source>
        <strain evidence="2 3">NL1</strain>
    </source>
</reference>
<dbReference type="InParanoid" id="A0A218YV54"/>
<dbReference type="OrthoDB" id="10253878at2759"/>
<accession>A0A218YV54</accession>
<evidence type="ECO:0000313" key="3">
    <source>
        <dbReference type="Proteomes" id="UP000242519"/>
    </source>
</evidence>
<evidence type="ECO:0000256" key="1">
    <source>
        <dbReference type="ARBA" id="ARBA00006658"/>
    </source>
</evidence>